<accession>A0AAV6U0Z5</accession>
<dbReference type="GO" id="GO:0006891">
    <property type="term" value="P:intra-Golgi vesicle-mediated transport"/>
    <property type="evidence" value="ECO:0007669"/>
    <property type="project" value="TreeGrafter"/>
</dbReference>
<dbReference type="PANTHER" id="PTHR12961">
    <property type="entry name" value="CONSERVED OLIGOMERIC GOLGI COMPLEX COMPONENT 2"/>
    <property type="match status" value="1"/>
</dbReference>
<feature type="domain" description="COG complex component COG2 C-terminal" evidence="1">
    <location>
        <begin position="260"/>
        <end position="539"/>
    </location>
</feature>
<dbReference type="GO" id="GO:0016020">
    <property type="term" value="C:membrane"/>
    <property type="evidence" value="ECO:0007669"/>
    <property type="project" value="InterPro"/>
</dbReference>
<name>A0AAV6U0Z5_9ARAC</name>
<dbReference type="PANTHER" id="PTHR12961:SF0">
    <property type="entry name" value="CONSERVED OLIGOMERIC GOLGI COMPLEX SUBUNIT 2"/>
    <property type="match status" value="1"/>
</dbReference>
<sequence length="579" mass="65906">MNLITLEFATNLFVQRATNHASKVSAYHAICVLEGLGKISDLNAASEEDDNPLQLERVAFSYNSVKFHMQKVSDIKDLQHKDQEVQIIGKHLEEKLQRVFLKSLLSSDEGNLNKVLRIYSLISEEKKAENCFRQEIVQPFMKDLVTQNNVTKLGLDKVYTRILGFISSSCQEILNMTQRCRRRSDIITGFDFLVNAVWPEFIECLGYVSSVHLYSVGDPQLFHQNYSASMKFLDSFETFCGDQNSVRRLRSLASYKEFNSKWNLDVYFQIRFQEIAGEFEKSLLEAFVNLKDENSAYNLNATQSLCLSLDRCWGEGIFLLPLKHHFWRLTLQLLSRYKHWALTTIELGDTDAKQMALLIKDVQILLPHLKILFEASIQPKIRRSEAVDGQVLATFNDTLVKLEEIPKHAGKCIVKLLMEKCTSHLKWISSIPQRFRKTNRELPSKPSPYVSQVLSPLTEFSQDVKSVLSPGWVENCEQEIIDGVMSQCMTQMSDVLTSIKKMEDSLKILKRARDKPSGQSAMGAISDDDKIRRQLAIDVNCFEELIVKSGLQGNKVKSLKELKALVLSAEKAAGVIGNS</sequence>
<evidence type="ECO:0000313" key="2">
    <source>
        <dbReference type="EMBL" id="KAG8177788.1"/>
    </source>
</evidence>
<reference evidence="2 3" key="1">
    <citation type="journal article" date="2022" name="Nat. Ecol. Evol.">
        <title>A masculinizing supergene underlies an exaggerated male reproductive morph in a spider.</title>
        <authorList>
            <person name="Hendrickx F."/>
            <person name="De Corte Z."/>
            <person name="Sonet G."/>
            <person name="Van Belleghem S.M."/>
            <person name="Kostlbacher S."/>
            <person name="Vangestel C."/>
        </authorList>
    </citation>
    <scope>NUCLEOTIDE SEQUENCE [LARGE SCALE GENOMIC DNA]</scope>
    <source>
        <strain evidence="2">W744_W776</strain>
    </source>
</reference>
<evidence type="ECO:0000259" key="1">
    <source>
        <dbReference type="Pfam" id="PF12022"/>
    </source>
</evidence>
<gene>
    <name evidence="2" type="ORF">JTE90_017650</name>
</gene>
<keyword evidence="3" id="KW-1185">Reference proteome</keyword>
<dbReference type="EMBL" id="JAFNEN010000749">
    <property type="protein sequence ID" value="KAG8177788.1"/>
    <property type="molecule type" value="Genomic_DNA"/>
</dbReference>
<dbReference type="InterPro" id="IPR009316">
    <property type="entry name" value="COG2"/>
</dbReference>
<dbReference type="Proteomes" id="UP000827092">
    <property type="component" value="Unassembled WGS sequence"/>
</dbReference>
<protein>
    <recommendedName>
        <fullName evidence="1">COG complex component COG2 C-terminal domain-containing protein</fullName>
    </recommendedName>
</protein>
<dbReference type="GO" id="GO:0017119">
    <property type="term" value="C:Golgi transport complex"/>
    <property type="evidence" value="ECO:0007669"/>
    <property type="project" value="TreeGrafter"/>
</dbReference>
<dbReference type="AlphaFoldDB" id="A0AAV6U0Z5"/>
<organism evidence="2 3">
    <name type="scientific">Oedothorax gibbosus</name>
    <dbReference type="NCBI Taxonomy" id="931172"/>
    <lineage>
        <taxon>Eukaryota</taxon>
        <taxon>Metazoa</taxon>
        <taxon>Ecdysozoa</taxon>
        <taxon>Arthropoda</taxon>
        <taxon>Chelicerata</taxon>
        <taxon>Arachnida</taxon>
        <taxon>Araneae</taxon>
        <taxon>Araneomorphae</taxon>
        <taxon>Entelegynae</taxon>
        <taxon>Araneoidea</taxon>
        <taxon>Linyphiidae</taxon>
        <taxon>Erigoninae</taxon>
        <taxon>Oedothorax</taxon>
    </lineage>
</organism>
<dbReference type="GO" id="GO:0015031">
    <property type="term" value="P:protein transport"/>
    <property type="evidence" value="ECO:0007669"/>
    <property type="project" value="InterPro"/>
</dbReference>
<dbReference type="InterPro" id="IPR024603">
    <property type="entry name" value="COG_complex_COG2_C"/>
</dbReference>
<evidence type="ECO:0000313" key="3">
    <source>
        <dbReference type="Proteomes" id="UP000827092"/>
    </source>
</evidence>
<comment type="caution">
    <text evidence="2">The sequence shown here is derived from an EMBL/GenBank/DDBJ whole genome shotgun (WGS) entry which is preliminary data.</text>
</comment>
<dbReference type="GO" id="GO:0007030">
    <property type="term" value="P:Golgi organization"/>
    <property type="evidence" value="ECO:0007669"/>
    <property type="project" value="InterPro"/>
</dbReference>
<dbReference type="Pfam" id="PF12022">
    <property type="entry name" value="COG2_C"/>
    <property type="match status" value="1"/>
</dbReference>
<proteinExistence type="predicted"/>